<accession>B6IG16</accession>
<dbReference type="RefSeq" id="XP_045098415.1">
    <property type="nucleotide sequence ID" value="XM_045240405.1"/>
</dbReference>
<evidence type="ECO:0000313" key="1">
    <source>
        <dbReference type="EMBL" id="CAR98846.1"/>
    </source>
</evidence>
<dbReference type="CTD" id="68919469"/>
<dbReference type="KEGG" id="cbr:CBG_28020"/>
<keyword evidence="2" id="KW-1185">Reference proteome</keyword>
<dbReference type="WormBase" id="CBG28020">
    <property type="protein sequence ID" value="CBP45817"/>
    <property type="gene ID" value="WBGene00089434"/>
</dbReference>
<dbReference type="EMBL" id="HE601042">
    <property type="protein sequence ID" value="CAR98846.1"/>
    <property type="molecule type" value="Genomic_DNA"/>
</dbReference>
<sequence length="86" mass="9089">MSDAELEAVIALCSMMSVDDDFAPPAPKKRCVEAVTPPKEKGNSKGTIVPKSSTCQAASSILPTKNSIDIKKKYANQEPSTSFSGN</sequence>
<reference evidence="1 2" key="2">
    <citation type="journal article" date="2011" name="PLoS Genet.">
        <title>Caenorhabditis briggsae recombinant inbred line genotypes reveal inter-strain incompatibility and the evolution of recombination.</title>
        <authorList>
            <person name="Ross J.A."/>
            <person name="Koboldt D.C."/>
            <person name="Staisch J.E."/>
            <person name="Chamberlin H.M."/>
            <person name="Gupta B.P."/>
            <person name="Miller R.D."/>
            <person name="Baird S.E."/>
            <person name="Haag E.S."/>
        </authorList>
    </citation>
    <scope>NUCLEOTIDE SEQUENCE [LARGE SCALE GENOMIC DNA]</scope>
    <source>
        <strain evidence="1 2">AF16</strain>
    </source>
</reference>
<evidence type="ECO:0000313" key="2">
    <source>
        <dbReference type="Proteomes" id="UP000008549"/>
    </source>
</evidence>
<name>B6IG16_CAEBR</name>
<dbReference type="AlphaFoldDB" id="B6IG16"/>
<dbReference type="InParanoid" id="B6IG16"/>
<reference evidence="1 2" key="1">
    <citation type="journal article" date="2003" name="PLoS Biol.">
        <title>The genome sequence of Caenorhabditis briggsae: a platform for comparative genomics.</title>
        <authorList>
            <person name="Stein L.D."/>
            <person name="Bao Z."/>
            <person name="Blasiar D."/>
            <person name="Blumenthal T."/>
            <person name="Brent M.R."/>
            <person name="Chen N."/>
            <person name="Chinwalla A."/>
            <person name="Clarke L."/>
            <person name="Clee C."/>
            <person name="Coghlan A."/>
            <person name="Coulson A."/>
            <person name="D'Eustachio P."/>
            <person name="Fitch D.H."/>
            <person name="Fulton L.A."/>
            <person name="Fulton R.E."/>
            <person name="Griffiths-Jones S."/>
            <person name="Harris T.W."/>
            <person name="Hillier L.W."/>
            <person name="Kamath R."/>
            <person name="Kuwabara P.E."/>
            <person name="Mardis E.R."/>
            <person name="Marra M.A."/>
            <person name="Miner T.L."/>
            <person name="Minx P."/>
            <person name="Mullikin J.C."/>
            <person name="Plumb R.W."/>
            <person name="Rogers J."/>
            <person name="Schein J.E."/>
            <person name="Sohrmann M."/>
            <person name="Spieth J."/>
            <person name="Stajich J.E."/>
            <person name="Wei C."/>
            <person name="Willey D."/>
            <person name="Wilson R.K."/>
            <person name="Durbin R."/>
            <person name="Waterston R.H."/>
        </authorList>
    </citation>
    <scope>NUCLEOTIDE SEQUENCE [LARGE SCALE GENOMIC DNA]</scope>
    <source>
        <strain evidence="1 2">AF16</strain>
    </source>
</reference>
<organism evidence="1 2">
    <name type="scientific">Caenorhabditis briggsae</name>
    <dbReference type="NCBI Taxonomy" id="6238"/>
    <lineage>
        <taxon>Eukaryota</taxon>
        <taxon>Metazoa</taxon>
        <taxon>Ecdysozoa</taxon>
        <taxon>Nematoda</taxon>
        <taxon>Chromadorea</taxon>
        <taxon>Rhabditida</taxon>
        <taxon>Rhabditina</taxon>
        <taxon>Rhabditomorpha</taxon>
        <taxon>Rhabditoidea</taxon>
        <taxon>Rhabditidae</taxon>
        <taxon>Peloderinae</taxon>
        <taxon>Caenorhabditis</taxon>
    </lineage>
</organism>
<evidence type="ECO:0000313" key="3">
    <source>
        <dbReference type="WormBase" id="CBG28020"/>
    </source>
</evidence>
<protein>
    <submittedName>
        <fullName evidence="1">Protein CBG28020</fullName>
    </submittedName>
</protein>
<dbReference type="Proteomes" id="UP000008549">
    <property type="component" value="Unassembled WGS sequence"/>
</dbReference>
<gene>
    <name evidence="1 3" type="ORF">CBG28020</name>
    <name evidence="1" type="ORF">CBG_28020</name>
</gene>
<proteinExistence type="predicted"/>
<dbReference type="HOGENOM" id="CLU_2499935_0_0_1"/>
<dbReference type="GeneID" id="68919469"/>